<dbReference type="EMBL" id="MW911671">
    <property type="protein sequence ID" value="QXV91600.1"/>
    <property type="molecule type" value="Genomic_DNA"/>
</dbReference>
<reference evidence="4" key="1">
    <citation type="journal article" date="2021" name="Antibiotics">
        <title>Emergence of Hybrid Resistance and Virulence Plasmids Harboring New Delhi Metallo-beta-Lactamase in Klebsiella pneumoniae in Russia.</title>
        <authorList>
            <person name="Starkova P."/>
            <person name="Lazareva I."/>
            <person name="Avdeeva A."/>
            <person name="Sulian O."/>
            <person name="Likholetova D."/>
            <person name="Ageevets V."/>
            <person name="Lebedeva M."/>
            <person name="Gostev V."/>
            <person name="Sopova J."/>
            <person name="Sidorenko S."/>
        </authorList>
    </citation>
    <scope>NUCLEOTIDE SEQUENCE</scope>
    <source>
        <plasmid evidence="5">phvKpST147_NDM-1_2566</plasmid>
        <plasmid evidence="2">phvKpST395_2024</plasmid>
        <plasmid evidence="1">phvKpST395_NDM-1_1971</plasmid>
        <plasmid evidence="4">phvKpST395_NDM-1_2512</plasmid>
        <plasmid evidence="3">phvKpST874_NDM-1_2471</plasmid>
    </source>
</reference>
<dbReference type="AlphaFoldDB" id="A0A8F7KRT3"/>
<sequence>MSGIYPPVYCLTFRKFTGLIIQRITVVVLLNSHVTGKPVTWSYSFLAFPMIHDPATLNPNPPQEKIQISYRTSSL</sequence>
<geneLocation type="plasmid" evidence="2">
    <name>phvKpST395_2024</name>
</geneLocation>
<evidence type="ECO:0000313" key="3">
    <source>
        <dbReference type="EMBL" id="QXV90160.1"/>
    </source>
</evidence>
<protein>
    <submittedName>
        <fullName evidence="4">Uncharacterized protein</fullName>
    </submittedName>
</protein>
<geneLocation type="plasmid" evidence="1">
    <name>phvKpST395_NDM-1_1971</name>
</geneLocation>
<evidence type="ECO:0000313" key="2">
    <source>
        <dbReference type="EMBL" id="QXV89812.1"/>
    </source>
</evidence>
<geneLocation type="plasmid" evidence="4">
    <name>phvKpST395_NDM-1_2512</name>
</geneLocation>
<name>A0A8F7KRT3_KLEPN</name>
<geneLocation type="plasmid" evidence="5">
    <name>phvKpST147_NDM-1_2566</name>
</geneLocation>
<dbReference type="EMBL" id="MW911667">
    <property type="protein sequence ID" value="QXV89812.1"/>
    <property type="molecule type" value="Genomic_DNA"/>
</dbReference>
<evidence type="ECO:0000313" key="4">
    <source>
        <dbReference type="EMBL" id="QXV91197.1"/>
    </source>
</evidence>
<dbReference type="EMBL" id="MW911668">
    <property type="protein sequence ID" value="QXV90160.1"/>
    <property type="molecule type" value="Genomic_DNA"/>
</dbReference>
<organism evidence="4">
    <name type="scientific">Klebsiella pneumoniae subsp. pneumoniae</name>
    <dbReference type="NCBI Taxonomy" id="72407"/>
    <lineage>
        <taxon>Bacteria</taxon>
        <taxon>Pseudomonadati</taxon>
        <taxon>Pseudomonadota</taxon>
        <taxon>Gammaproteobacteria</taxon>
        <taxon>Enterobacterales</taxon>
        <taxon>Enterobacteriaceae</taxon>
        <taxon>Klebsiella/Raoultella group</taxon>
        <taxon>Klebsiella</taxon>
        <taxon>Klebsiella pneumoniae complex</taxon>
    </lineage>
</organism>
<keyword evidence="4" id="KW-0614">Plasmid</keyword>
<evidence type="ECO:0000313" key="5">
    <source>
        <dbReference type="EMBL" id="QXV91600.1"/>
    </source>
</evidence>
<proteinExistence type="predicted"/>
<dbReference type="EMBL" id="MW911666">
    <property type="protein sequence ID" value="QXV89264.1"/>
    <property type="molecule type" value="Genomic_DNA"/>
</dbReference>
<geneLocation type="plasmid" evidence="3">
    <name>phvKpST874_NDM-1_2471</name>
</geneLocation>
<dbReference type="EMBL" id="MW911670">
    <property type="protein sequence ID" value="QXV91197.1"/>
    <property type="molecule type" value="Genomic_DNA"/>
</dbReference>
<accession>A0A8F7KRT3</accession>
<evidence type="ECO:0000313" key="1">
    <source>
        <dbReference type="EMBL" id="QXV89264.1"/>
    </source>
</evidence>